<evidence type="ECO:0000313" key="5">
    <source>
        <dbReference type="EMBL" id="ROR54502.1"/>
    </source>
</evidence>
<protein>
    <submittedName>
        <fullName evidence="5">L-iditol 2-dehydrogenase</fullName>
    </submittedName>
</protein>
<dbReference type="PANTHER" id="PTHR43401:SF2">
    <property type="entry name" value="L-THREONINE 3-DEHYDROGENASE"/>
    <property type="match status" value="1"/>
</dbReference>
<keyword evidence="2" id="KW-0560">Oxidoreductase</keyword>
<sequence>MTTMKAAVMHGPGDIRFEDVAAPSCPSGGFVVKVEAVGLCGSDIRNLSTDSRKGKYPHIYGHEVVGTVVESDADSERVTTGQRIYLYPLAHCLACEFCRAGHHEQCTDVEEYTESPGGFAQYISYSARRVDRGAFFPVPDGVSPERASLAEPLSSCYACLDNIDVRIGDSVAILGAGPIGIFLAILARMRGASQVFLIDVNQERLDKASRFGIGFRVDSSRTDAVDFVKQHTGGLGAHKVISANPTTAGQQQALLMARRCGTVVFFGGVPKGTLTEIDSNHIHYSSLWIYGHYGANSMQVQKAFEIAIDPAFPADDVITHVLPLSEIQQAIDLTRSGEALKVVLQPN</sequence>
<reference evidence="5 6" key="1">
    <citation type="submission" date="2018-11" db="EMBL/GenBank/DDBJ databases">
        <title>Sequencing the genomes of 1000 actinobacteria strains.</title>
        <authorList>
            <person name="Klenk H.-P."/>
        </authorList>
    </citation>
    <scope>NUCLEOTIDE SEQUENCE [LARGE SCALE GENOMIC DNA]</scope>
    <source>
        <strain evidence="5 6">DSM 10546</strain>
    </source>
</reference>
<dbReference type="Pfam" id="PF08240">
    <property type="entry name" value="ADH_N"/>
    <property type="match status" value="1"/>
</dbReference>
<dbReference type="GO" id="GO:0016491">
    <property type="term" value="F:oxidoreductase activity"/>
    <property type="evidence" value="ECO:0007669"/>
    <property type="project" value="UniProtKB-KW"/>
</dbReference>
<dbReference type="InterPro" id="IPR011032">
    <property type="entry name" value="GroES-like_sf"/>
</dbReference>
<comment type="caution">
    <text evidence="5">The sequence shown here is derived from an EMBL/GenBank/DDBJ whole genome shotgun (WGS) entry which is preliminary data.</text>
</comment>
<feature type="domain" description="Alcohol dehydrogenase-like N-terminal" evidence="4">
    <location>
        <begin position="29"/>
        <end position="129"/>
    </location>
</feature>
<dbReference type="Pfam" id="PF00107">
    <property type="entry name" value="ADH_zinc_N"/>
    <property type="match status" value="1"/>
</dbReference>
<organism evidence="5 6">
    <name type="scientific">Luteococcus japonicus</name>
    <dbReference type="NCBI Taxonomy" id="33984"/>
    <lineage>
        <taxon>Bacteria</taxon>
        <taxon>Bacillati</taxon>
        <taxon>Actinomycetota</taxon>
        <taxon>Actinomycetes</taxon>
        <taxon>Propionibacteriales</taxon>
        <taxon>Propionibacteriaceae</taxon>
        <taxon>Luteococcus</taxon>
    </lineage>
</organism>
<evidence type="ECO:0000256" key="2">
    <source>
        <dbReference type="ARBA" id="ARBA00023002"/>
    </source>
</evidence>
<accession>A0A3N1ZWG2</accession>
<dbReference type="Gene3D" id="3.90.180.10">
    <property type="entry name" value="Medium-chain alcohol dehydrogenases, catalytic domain"/>
    <property type="match status" value="1"/>
</dbReference>
<proteinExistence type="predicted"/>
<dbReference type="EMBL" id="RKHG01000001">
    <property type="protein sequence ID" value="ROR54502.1"/>
    <property type="molecule type" value="Genomic_DNA"/>
</dbReference>
<dbReference type="InterPro" id="IPR036291">
    <property type="entry name" value="NAD(P)-bd_dom_sf"/>
</dbReference>
<dbReference type="Gene3D" id="3.40.50.720">
    <property type="entry name" value="NAD(P)-binding Rossmann-like Domain"/>
    <property type="match status" value="1"/>
</dbReference>
<dbReference type="PANTHER" id="PTHR43401">
    <property type="entry name" value="L-THREONINE 3-DEHYDROGENASE"/>
    <property type="match status" value="1"/>
</dbReference>
<gene>
    <name evidence="5" type="ORF">EDD41_1717</name>
</gene>
<dbReference type="InterPro" id="IPR013149">
    <property type="entry name" value="ADH-like_C"/>
</dbReference>
<evidence type="ECO:0000259" key="4">
    <source>
        <dbReference type="Pfam" id="PF08240"/>
    </source>
</evidence>
<feature type="domain" description="Alcohol dehydrogenase-like C-terminal" evidence="3">
    <location>
        <begin position="178"/>
        <end position="305"/>
    </location>
</feature>
<evidence type="ECO:0000313" key="6">
    <source>
        <dbReference type="Proteomes" id="UP000275749"/>
    </source>
</evidence>
<name>A0A3N1ZWG2_9ACTN</name>
<evidence type="ECO:0000259" key="3">
    <source>
        <dbReference type="Pfam" id="PF00107"/>
    </source>
</evidence>
<evidence type="ECO:0000256" key="1">
    <source>
        <dbReference type="ARBA" id="ARBA00001947"/>
    </source>
</evidence>
<dbReference type="InterPro" id="IPR013154">
    <property type="entry name" value="ADH-like_N"/>
</dbReference>
<dbReference type="Proteomes" id="UP000275749">
    <property type="component" value="Unassembled WGS sequence"/>
</dbReference>
<dbReference type="RefSeq" id="WP_211336616.1">
    <property type="nucleotide sequence ID" value="NZ_RKHG01000001.1"/>
</dbReference>
<dbReference type="SUPFAM" id="SSF51735">
    <property type="entry name" value="NAD(P)-binding Rossmann-fold domains"/>
    <property type="match status" value="1"/>
</dbReference>
<comment type="cofactor">
    <cofactor evidence="1">
        <name>Zn(2+)</name>
        <dbReference type="ChEBI" id="CHEBI:29105"/>
    </cofactor>
</comment>
<dbReference type="InterPro" id="IPR050129">
    <property type="entry name" value="Zn_alcohol_dh"/>
</dbReference>
<dbReference type="AlphaFoldDB" id="A0A3N1ZWG2"/>
<dbReference type="SUPFAM" id="SSF50129">
    <property type="entry name" value="GroES-like"/>
    <property type="match status" value="1"/>
</dbReference>